<dbReference type="Proteomes" id="UP000292085">
    <property type="component" value="Unassembled WGS sequence"/>
</dbReference>
<evidence type="ECO:0000313" key="1">
    <source>
        <dbReference type="EMBL" id="RZF59161.1"/>
    </source>
</evidence>
<dbReference type="RefSeq" id="WP_130160436.1">
    <property type="nucleotide sequence ID" value="NZ_SGIS01000079.1"/>
</dbReference>
<name>A0A4Q6XGZ2_9SPHN</name>
<evidence type="ECO:0000313" key="2">
    <source>
        <dbReference type="Proteomes" id="UP000292085"/>
    </source>
</evidence>
<dbReference type="Pfam" id="PF05717">
    <property type="entry name" value="TnpB_IS66"/>
    <property type="match status" value="1"/>
</dbReference>
<gene>
    <name evidence="1" type="ORF">EWE75_23230</name>
</gene>
<dbReference type="AlphaFoldDB" id="A0A4Q6XGZ2"/>
<reference evidence="1 2" key="1">
    <citation type="submission" date="2019-02" db="EMBL/GenBank/DDBJ databases">
        <authorList>
            <person name="Li Y."/>
        </authorList>
    </citation>
    <scope>NUCLEOTIDE SEQUENCE [LARGE SCALE GENOMIC DNA]</scope>
    <source>
        <strain evidence="1 2">3-7</strain>
    </source>
</reference>
<comment type="caution">
    <text evidence="1">The sequence shown here is derived from an EMBL/GenBank/DDBJ whole genome shotgun (WGS) entry which is preliminary data.</text>
</comment>
<accession>A0A4Q6XGZ2</accession>
<dbReference type="EMBL" id="SGIS01000079">
    <property type="protein sequence ID" value="RZF59161.1"/>
    <property type="molecule type" value="Genomic_DNA"/>
</dbReference>
<organism evidence="1 2">
    <name type="scientific">Sphingomonas populi</name>
    <dbReference type="NCBI Taxonomy" id="2484750"/>
    <lineage>
        <taxon>Bacteria</taxon>
        <taxon>Pseudomonadati</taxon>
        <taxon>Pseudomonadota</taxon>
        <taxon>Alphaproteobacteria</taxon>
        <taxon>Sphingomonadales</taxon>
        <taxon>Sphingomonadaceae</taxon>
        <taxon>Sphingomonas</taxon>
    </lineage>
</organism>
<keyword evidence="2" id="KW-1185">Reference proteome</keyword>
<protein>
    <submittedName>
        <fullName evidence="1">Transposase</fullName>
    </submittedName>
</protein>
<dbReference type="PANTHER" id="PTHR36455">
    <property type="match status" value="1"/>
</dbReference>
<dbReference type="PANTHER" id="PTHR36455:SF1">
    <property type="entry name" value="BLR8292 PROTEIN"/>
    <property type="match status" value="1"/>
</dbReference>
<proteinExistence type="predicted"/>
<sequence>MIGARGDLKVVLVTDPIDFRAGINRLTALVSEALSRDPYCGDVFVFRSKRRMDRMKLIHFDGSGMILATKWLESGRFVWPPVRDGVITLTHAQMTLLLGGMDWTRLHEIPVKKPELAG</sequence>
<dbReference type="InterPro" id="IPR008878">
    <property type="entry name" value="Transposase_IS66_Orf2"/>
</dbReference>
<dbReference type="NCBIfam" id="NF033819">
    <property type="entry name" value="IS66_TnpB"/>
    <property type="match status" value="1"/>
</dbReference>
<dbReference type="OrthoDB" id="9801450at2"/>